<dbReference type="EMBL" id="JAERRF010000050">
    <property type="protein sequence ID" value="MBL1102576.1"/>
    <property type="molecule type" value="Genomic_DNA"/>
</dbReference>
<gene>
    <name evidence="1" type="ORF">JK363_39470</name>
</gene>
<name>A0ABS1NR48_9ACTN</name>
<evidence type="ECO:0000313" key="1">
    <source>
        <dbReference type="EMBL" id="MBL1102576.1"/>
    </source>
</evidence>
<dbReference type="Proteomes" id="UP000634229">
    <property type="component" value="Unassembled WGS sequence"/>
</dbReference>
<proteinExistence type="predicted"/>
<organism evidence="1 2">
    <name type="scientific">Streptomyces coffeae</name>
    <dbReference type="NCBI Taxonomy" id="621382"/>
    <lineage>
        <taxon>Bacteria</taxon>
        <taxon>Bacillati</taxon>
        <taxon>Actinomycetota</taxon>
        <taxon>Actinomycetes</taxon>
        <taxon>Kitasatosporales</taxon>
        <taxon>Streptomycetaceae</taxon>
        <taxon>Streptomyces</taxon>
    </lineage>
</organism>
<evidence type="ECO:0008006" key="3">
    <source>
        <dbReference type="Google" id="ProtNLM"/>
    </source>
</evidence>
<reference evidence="1 2" key="1">
    <citation type="submission" date="2021-01" db="EMBL/GenBank/DDBJ databases">
        <title>WGS of actinomycetes isolated from Thailand.</title>
        <authorList>
            <person name="Thawai C."/>
        </authorList>
    </citation>
    <scope>NUCLEOTIDE SEQUENCE [LARGE SCALE GENOMIC DNA]</scope>
    <source>
        <strain evidence="1 2">CA1R205</strain>
    </source>
</reference>
<accession>A0ABS1NR48</accession>
<sequence length="118" mass="13347">MHQQDNQKLLDLLHLNGRVNDLAPAAQSASHGEVNDVVCLCPEIAITALEKFIRGDISAQELIDWAEVVHSLETIGIPEEHEDLLLQFLFEISTPELFQEINTETCSRWISRLRRATS</sequence>
<evidence type="ECO:0000313" key="2">
    <source>
        <dbReference type="Proteomes" id="UP000634229"/>
    </source>
</evidence>
<comment type="caution">
    <text evidence="1">The sequence shown here is derived from an EMBL/GenBank/DDBJ whole genome shotgun (WGS) entry which is preliminary data.</text>
</comment>
<keyword evidence="2" id="KW-1185">Reference proteome</keyword>
<dbReference type="RefSeq" id="WP_201883139.1">
    <property type="nucleotide sequence ID" value="NZ_JAERRF010000050.1"/>
</dbReference>
<protein>
    <recommendedName>
        <fullName evidence="3">CdiI immunity protein domain-containing protein</fullName>
    </recommendedName>
</protein>